<keyword evidence="2" id="KW-0812">Transmembrane</keyword>
<protein>
    <recommendedName>
        <fullName evidence="5">LemA protein</fullName>
    </recommendedName>
</protein>
<evidence type="ECO:0000256" key="1">
    <source>
        <dbReference type="SAM" id="MobiDB-lite"/>
    </source>
</evidence>
<dbReference type="RefSeq" id="WP_091644961.1">
    <property type="nucleotide sequence ID" value="NZ_FMHW01000002.1"/>
</dbReference>
<reference evidence="4" key="1">
    <citation type="submission" date="2016-06" db="EMBL/GenBank/DDBJ databases">
        <authorList>
            <person name="Varghese N."/>
            <person name="Submissions Spin"/>
        </authorList>
    </citation>
    <scope>NUCLEOTIDE SEQUENCE [LARGE SCALE GENOMIC DNA]</scope>
    <source>
        <strain evidence="4">DSM 43817</strain>
    </source>
</reference>
<name>A0A1C6SNG6_9ACTN</name>
<dbReference type="Proteomes" id="UP000198959">
    <property type="component" value="Unassembled WGS sequence"/>
</dbReference>
<feature type="transmembrane region" description="Helical" evidence="2">
    <location>
        <begin position="6"/>
        <end position="26"/>
    </location>
</feature>
<dbReference type="OrthoDB" id="5191575at2"/>
<dbReference type="EMBL" id="FMHW01000002">
    <property type="protein sequence ID" value="SCL30967.1"/>
    <property type="molecule type" value="Genomic_DNA"/>
</dbReference>
<keyword evidence="4" id="KW-1185">Reference proteome</keyword>
<feature type="region of interest" description="Disordered" evidence="1">
    <location>
        <begin position="150"/>
        <end position="172"/>
    </location>
</feature>
<evidence type="ECO:0000313" key="3">
    <source>
        <dbReference type="EMBL" id="SCL30967.1"/>
    </source>
</evidence>
<sequence>MPGMWWVVGAVAVVVLVSAYLLWTAARVQRLHLRAESAARALDAHLLRRAAAAAVLAEQRYGVELYAAARIALDAGPDEREVAENDLTRQLRAVPFDPADPAGEAVIAASRRLALARQVHTDLVRDALTARRRRLVRLLRMARRHDRPRYFDVDDPTLAPPVDAPTSGEPAA</sequence>
<dbReference type="AlphaFoldDB" id="A0A1C6SNG6"/>
<evidence type="ECO:0000256" key="2">
    <source>
        <dbReference type="SAM" id="Phobius"/>
    </source>
</evidence>
<dbReference type="STRING" id="145854.GA0074692_3025"/>
<keyword evidence="2" id="KW-0472">Membrane</keyword>
<organism evidence="3 4">
    <name type="scientific">Micromonospora pallida</name>
    <dbReference type="NCBI Taxonomy" id="145854"/>
    <lineage>
        <taxon>Bacteria</taxon>
        <taxon>Bacillati</taxon>
        <taxon>Actinomycetota</taxon>
        <taxon>Actinomycetes</taxon>
        <taxon>Micromonosporales</taxon>
        <taxon>Micromonosporaceae</taxon>
        <taxon>Micromonospora</taxon>
    </lineage>
</organism>
<accession>A0A1C6SNG6</accession>
<gene>
    <name evidence="3" type="ORF">GA0074692_3025</name>
</gene>
<evidence type="ECO:0000313" key="4">
    <source>
        <dbReference type="Proteomes" id="UP000198959"/>
    </source>
</evidence>
<keyword evidence="2" id="KW-1133">Transmembrane helix</keyword>
<evidence type="ECO:0008006" key="5">
    <source>
        <dbReference type="Google" id="ProtNLM"/>
    </source>
</evidence>
<proteinExistence type="predicted"/>